<feature type="transmembrane region" description="Helical" evidence="8">
    <location>
        <begin position="514"/>
        <end position="534"/>
    </location>
</feature>
<reference evidence="9 10" key="1">
    <citation type="submission" date="2013-03" db="EMBL/GenBank/DDBJ databases">
        <title>The Genome Sequence of Cladophialophora carrionii CBS 160.54.</title>
        <authorList>
            <consortium name="The Broad Institute Genomics Platform"/>
            <person name="Cuomo C."/>
            <person name="de Hoog S."/>
            <person name="Gorbushina A."/>
            <person name="Walker B."/>
            <person name="Young S.K."/>
            <person name="Zeng Q."/>
            <person name="Gargeya S."/>
            <person name="Fitzgerald M."/>
            <person name="Haas B."/>
            <person name="Abouelleil A."/>
            <person name="Allen A.W."/>
            <person name="Alvarado L."/>
            <person name="Arachchi H.M."/>
            <person name="Berlin A.M."/>
            <person name="Chapman S.B."/>
            <person name="Gainer-Dewar J."/>
            <person name="Goldberg J."/>
            <person name="Griggs A."/>
            <person name="Gujja S."/>
            <person name="Hansen M."/>
            <person name="Howarth C."/>
            <person name="Imamovic A."/>
            <person name="Ireland A."/>
            <person name="Larimer J."/>
            <person name="McCowan C."/>
            <person name="Murphy C."/>
            <person name="Pearson M."/>
            <person name="Poon T.W."/>
            <person name="Priest M."/>
            <person name="Roberts A."/>
            <person name="Saif S."/>
            <person name="Shea T."/>
            <person name="Sisk P."/>
            <person name="Sykes S."/>
            <person name="Wortman J."/>
            <person name="Nusbaum C."/>
            <person name="Birren B."/>
        </authorList>
    </citation>
    <scope>NUCLEOTIDE SEQUENCE [LARGE SCALE GENOMIC DNA]</scope>
    <source>
        <strain evidence="9 10">CBS 160.54</strain>
    </source>
</reference>
<accession>V9D786</accession>
<dbReference type="RefSeq" id="XP_008728770.1">
    <property type="nucleotide sequence ID" value="XM_008730548.1"/>
</dbReference>
<organism evidence="9 10">
    <name type="scientific">Cladophialophora carrionii CBS 160.54</name>
    <dbReference type="NCBI Taxonomy" id="1279043"/>
    <lineage>
        <taxon>Eukaryota</taxon>
        <taxon>Fungi</taxon>
        <taxon>Dikarya</taxon>
        <taxon>Ascomycota</taxon>
        <taxon>Pezizomycotina</taxon>
        <taxon>Eurotiomycetes</taxon>
        <taxon>Chaetothyriomycetidae</taxon>
        <taxon>Chaetothyriales</taxon>
        <taxon>Herpotrichiellaceae</taxon>
        <taxon>Cladophialophora</taxon>
    </lineage>
</organism>
<feature type="transmembrane region" description="Helical" evidence="8">
    <location>
        <begin position="100"/>
        <end position="126"/>
    </location>
</feature>
<dbReference type="GO" id="GO:0015109">
    <property type="term" value="F:chromate transmembrane transporter activity"/>
    <property type="evidence" value="ECO:0007669"/>
    <property type="project" value="InterPro"/>
</dbReference>
<sequence>MLSSLVRNVLSARRSLERRLRARWPQTQDKAWETLQKNGLLGFICFGGPPVHFQILHQRFVEKYQWLEEPMFQELFAVTQALSGPASTKMLYCINLNRNGFLSALLAFLLWSLPGAVGMYALSLGISNVGDTLPAPAYALLSGLNAATVGVIALAAVQLSQKAITDQVTRGLVFLGATAGMLYNALWYFPVLIFLAGPVTIIWDSRWFHNLTRWTSALVSGGRQPTAAAQSQEDIEMRSTDRPDMATVAEHNTTDNDTDTVIHALPSSQPRVSTAPKQRAEDSQHRDPTDEGRSNMVAGPSEARIIPRDRELKVSWKFGSLLIAGFLLSFVTVMVVRGVIKDRPLLFSLFSNLYLAGTIIFGGGPVVIPLLRQYIVAEGWVSPRDFLLGLALIQSFPGPNFNFAVYLGSLTAVNASYPSFTGALVSFIAIFAPGLILVHGTMGIWTALRTRRSVRAGLRGVNAAAVGLIYTAVYRLWEIGYIDERFTSGSSLGRDPWWVVVTATSYVGVSWYRLPVPAAILLGGSMGLIWYGVVSR</sequence>
<evidence type="ECO:0000256" key="2">
    <source>
        <dbReference type="ARBA" id="ARBA00005262"/>
    </source>
</evidence>
<evidence type="ECO:0000256" key="1">
    <source>
        <dbReference type="ARBA" id="ARBA00004651"/>
    </source>
</evidence>
<feature type="transmembrane region" description="Helical" evidence="8">
    <location>
        <begin position="138"/>
        <end position="160"/>
    </location>
</feature>
<feature type="transmembrane region" description="Helical" evidence="8">
    <location>
        <begin position="352"/>
        <end position="371"/>
    </location>
</feature>
<dbReference type="Proteomes" id="UP000030678">
    <property type="component" value="Unassembled WGS sequence"/>
</dbReference>
<proteinExistence type="inferred from homology"/>
<name>V9D786_9EURO</name>
<dbReference type="VEuPathDB" id="FungiDB:G647_06226"/>
<dbReference type="InterPro" id="IPR003370">
    <property type="entry name" value="Chromate_transpt"/>
</dbReference>
<dbReference type="AlphaFoldDB" id="V9D786"/>
<dbReference type="Pfam" id="PF02417">
    <property type="entry name" value="Chromate_transp"/>
    <property type="match status" value="2"/>
</dbReference>
<evidence type="ECO:0000256" key="4">
    <source>
        <dbReference type="ARBA" id="ARBA00022692"/>
    </source>
</evidence>
<feature type="transmembrane region" description="Helical" evidence="8">
    <location>
        <begin position="172"/>
        <end position="203"/>
    </location>
</feature>
<dbReference type="EMBL" id="KB822706">
    <property type="protein sequence ID" value="ETI22153.1"/>
    <property type="molecule type" value="Genomic_DNA"/>
</dbReference>
<feature type="region of interest" description="Disordered" evidence="7">
    <location>
        <begin position="251"/>
        <end position="301"/>
    </location>
</feature>
<keyword evidence="4 8" id="KW-0812">Transmembrane</keyword>
<evidence type="ECO:0000256" key="5">
    <source>
        <dbReference type="ARBA" id="ARBA00022989"/>
    </source>
</evidence>
<comment type="similarity">
    <text evidence="2">Belongs to the chromate ion transporter (CHR) (TC 2.A.51) family.</text>
</comment>
<keyword evidence="5 8" id="KW-1133">Transmembrane helix</keyword>
<dbReference type="HOGENOM" id="CLU_018106_0_2_1"/>
<keyword evidence="3" id="KW-1003">Cell membrane</keyword>
<feature type="transmembrane region" description="Helical" evidence="8">
    <location>
        <begin position="460"/>
        <end position="477"/>
    </location>
</feature>
<feature type="transmembrane region" description="Helical" evidence="8">
    <location>
        <begin position="318"/>
        <end position="340"/>
    </location>
</feature>
<feature type="transmembrane region" description="Helical" evidence="8">
    <location>
        <begin position="423"/>
        <end position="448"/>
    </location>
</feature>
<gene>
    <name evidence="9" type="ORF">G647_06226</name>
</gene>
<dbReference type="GO" id="GO:0005886">
    <property type="term" value="C:plasma membrane"/>
    <property type="evidence" value="ECO:0007669"/>
    <property type="project" value="UniProtKB-SubCell"/>
</dbReference>
<feature type="compositionally biased region" description="Polar residues" evidence="7">
    <location>
        <begin position="266"/>
        <end position="276"/>
    </location>
</feature>
<evidence type="ECO:0000313" key="10">
    <source>
        <dbReference type="Proteomes" id="UP000030678"/>
    </source>
</evidence>
<dbReference type="GeneID" id="19984719"/>
<evidence type="ECO:0008006" key="11">
    <source>
        <dbReference type="Google" id="ProtNLM"/>
    </source>
</evidence>
<comment type="subcellular location">
    <subcellularLocation>
        <location evidence="1">Cell membrane</location>
        <topology evidence="1">Multi-pass membrane protein</topology>
    </subcellularLocation>
</comment>
<evidence type="ECO:0000256" key="8">
    <source>
        <dbReference type="SAM" id="Phobius"/>
    </source>
</evidence>
<protein>
    <recommendedName>
        <fullName evidence="11">Chromate ion transporter</fullName>
    </recommendedName>
</protein>
<feature type="compositionally biased region" description="Basic and acidic residues" evidence="7">
    <location>
        <begin position="278"/>
        <end position="293"/>
    </location>
</feature>
<evidence type="ECO:0000313" key="9">
    <source>
        <dbReference type="EMBL" id="ETI22153.1"/>
    </source>
</evidence>
<dbReference type="PANTHER" id="PTHR33567:SF3">
    <property type="entry name" value="CHROMATE ION TRANSPORTER (EUROFUNG)"/>
    <property type="match status" value="1"/>
</dbReference>
<evidence type="ECO:0000256" key="6">
    <source>
        <dbReference type="ARBA" id="ARBA00023136"/>
    </source>
</evidence>
<evidence type="ECO:0000256" key="3">
    <source>
        <dbReference type="ARBA" id="ARBA00022475"/>
    </source>
</evidence>
<keyword evidence="6 8" id="KW-0472">Membrane</keyword>
<evidence type="ECO:0000256" key="7">
    <source>
        <dbReference type="SAM" id="MobiDB-lite"/>
    </source>
</evidence>
<dbReference type="OrthoDB" id="2160638at2759"/>
<dbReference type="PANTHER" id="PTHR33567">
    <property type="entry name" value="CHROMATE ION TRANSPORTER (EUROFUNG)"/>
    <property type="match status" value="1"/>
</dbReference>